<evidence type="ECO:0000256" key="1">
    <source>
        <dbReference type="ARBA" id="ARBA00001936"/>
    </source>
</evidence>
<dbReference type="GO" id="GO:0000050">
    <property type="term" value="P:urea cycle"/>
    <property type="evidence" value="ECO:0007669"/>
    <property type="project" value="UniProtKB-UniPathway"/>
</dbReference>
<evidence type="ECO:0000256" key="3">
    <source>
        <dbReference type="ARBA" id="ARBA00012168"/>
    </source>
</evidence>
<keyword evidence="5" id="KW-0056">Arginine metabolism</keyword>
<dbReference type="PROSITE" id="PS51409">
    <property type="entry name" value="ARGINASE_2"/>
    <property type="match status" value="2"/>
</dbReference>
<dbReference type="UniPathway" id="UPA00158">
    <property type="reaction ID" value="UER00270"/>
</dbReference>
<dbReference type="Pfam" id="PF00491">
    <property type="entry name" value="Arginase"/>
    <property type="match status" value="2"/>
</dbReference>
<evidence type="ECO:0000313" key="12">
    <source>
        <dbReference type="EMBL" id="KRX10804.1"/>
    </source>
</evidence>
<dbReference type="GO" id="GO:0030145">
    <property type="term" value="F:manganese ion binding"/>
    <property type="evidence" value="ECO:0007669"/>
    <property type="project" value="TreeGrafter"/>
</dbReference>
<comment type="caution">
    <text evidence="12">The sequence shown here is derived from an EMBL/GenBank/DDBJ whole genome shotgun (WGS) entry which is preliminary data.</text>
</comment>
<dbReference type="CDD" id="cd09989">
    <property type="entry name" value="Arginase"/>
    <property type="match status" value="1"/>
</dbReference>
<protein>
    <recommendedName>
        <fullName evidence="4">Arginase</fullName>
        <ecNumber evidence="3">3.5.3.1</ecNumber>
    </recommendedName>
</protein>
<dbReference type="InterPro" id="IPR014033">
    <property type="entry name" value="Arginase"/>
</dbReference>
<evidence type="ECO:0000256" key="7">
    <source>
        <dbReference type="ARBA" id="ARBA00022801"/>
    </source>
</evidence>
<dbReference type="InParanoid" id="A0A0V0R8I1"/>
<keyword evidence="7 11" id="KW-0378">Hydrolase</keyword>
<keyword evidence="13" id="KW-1185">Reference proteome</keyword>
<dbReference type="GO" id="GO:0005829">
    <property type="term" value="C:cytosol"/>
    <property type="evidence" value="ECO:0007669"/>
    <property type="project" value="TreeGrafter"/>
</dbReference>
<dbReference type="OrthoDB" id="288726at2759"/>
<proteinExistence type="inferred from homology"/>
<dbReference type="GO" id="GO:0006525">
    <property type="term" value="P:arginine metabolic process"/>
    <property type="evidence" value="ECO:0007669"/>
    <property type="project" value="UniProtKB-KW"/>
</dbReference>
<dbReference type="AlphaFoldDB" id="A0A0V0R8I1"/>
<comment type="catalytic activity">
    <reaction evidence="9">
        <text>L-arginine + H2O = urea + L-ornithine</text>
        <dbReference type="Rhea" id="RHEA:20569"/>
        <dbReference type="ChEBI" id="CHEBI:15377"/>
        <dbReference type="ChEBI" id="CHEBI:16199"/>
        <dbReference type="ChEBI" id="CHEBI:32682"/>
        <dbReference type="ChEBI" id="CHEBI:46911"/>
        <dbReference type="EC" id="3.5.3.1"/>
    </reaction>
</comment>
<dbReference type="PANTHER" id="PTHR43782">
    <property type="entry name" value="ARGINASE"/>
    <property type="match status" value="1"/>
</dbReference>
<name>A0A0V0R8I1_PSEPJ</name>
<dbReference type="Proteomes" id="UP000054937">
    <property type="component" value="Unassembled WGS sequence"/>
</dbReference>
<evidence type="ECO:0000256" key="8">
    <source>
        <dbReference type="ARBA" id="ARBA00023211"/>
    </source>
</evidence>
<evidence type="ECO:0000256" key="11">
    <source>
        <dbReference type="RuleBase" id="RU003684"/>
    </source>
</evidence>
<evidence type="ECO:0000256" key="4">
    <source>
        <dbReference type="ARBA" id="ARBA00018123"/>
    </source>
</evidence>
<dbReference type="EC" id="3.5.3.1" evidence="3"/>
<comment type="pathway">
    <text evidence="2">Nitrogen metabolism; urea cycle; L-ornithine and urea from L-arginine: step 1/1.</text>
</comment>
<reference evidence="12 13" key="1">
    <citation type="journal article" date="2015" name="Sci. Rep.">
        <title>Genome of the facultative scuticociliatosis pathogen Pseudocohnilembus persalinus provides insight into its virulence through horizontal gene transfer.</title>
        <authorList>
            <person name="Xiong J."/>
            <person name="Wang G."/>
            <person name="Cheng J."/>
            <person name="Tian M."/>
            <person name="Pan X."/>
            <person name="Warren A."/>
            <person name="Jiang C."/>
            <person name="Yuan D."/>
            <person name="Miao W."/>
        </authorList>
    </citation>
    <scope>NUCLEOTIDE SEQUENCE [LARGE SCALE GENOMIC DNA]</scope>
    <source>
        <strain evidence="12">36N120E</strain>
    </source>
</reference>
<dbReference type="GO" id="GO:0004053">
    <property type="term" value="F:arginase activity"/>
    <property type="evidence" value="ECO:0007669"/>
    <property type="project" value="UniProtKB-EC"/>
</dbReference>
<keyword evidence="8" id="KW-0464">Manganese</keyword>
<dbReference type="InterPro" id="IPR020855">
    <property type="entry name" value="Ureohydrolase_Mn_BS"/>
</dbReference>
<dbReference type="PRINTS" id="PR00116">
    <property type="entry name" value="ARGINASE"/>
</dbReference>
<dbReference type="Gene3D" id="3.40.800.10">
    <property type="entry name" value="Ureohydrolase domain"/>
    <property type="match status" value="2"/>
</dbReference>
<dbReference type="PANTHER" id="PTHR43782:SF3">
    <property type="entry name" value="ARGINASE"/>
    <property type="match status" value="1"/>
</dbReference>
<evidence type="ECO:0000256" key="2">
    <source>
        <dbReference type="ARBA" id="ARBA00005098"/>
    </source>
</evidence>
<evidence type="ECO:0000313" key="13">
    <source>
        <dbReference type="Proteomes" id="UP000054937"/>
    </source>
</evidence>
<evidence type="ECO:0000256" key="9">
    <source>
        <dbReference type="ARBA" id="ARBA00047391"/>
    </source>
</evidence>
<dbReference type="SUPFAM" id="SSF52768">
    <property type="entry name" value="Arginase/deacetylase"/>
    <property type="match status" value="2"/>
</dbReference>
<evidence type="ECO:0000256" key="10">
    <source>
        <dbReference type="PROSITE-ProRule" id="PRU00742"/>
    </source>
</evidence>
<evidence type="ECO:0000256" key="5">
    <source>
        <dbReference type="ARBA" id="ARBA00022503"/>
    </source>
</evidence>
<comment type="similarity">
    <text evidence="10 11">Belongs to the arginase family.</text>
</comment>
<dbReference type="NCBIfam" id="TIGR01229">
    <property type="entry name" value="rocF_arginase"/>
    <property type="match status" value="1"/>
</dbReference>
<gene>
    <name evidence="12" type="ORF">PPERSA_00974</name>
</gene>
<dbReference type="InterPro" id="IPR023696">
    <property type="entry name" value="Ureohydrolase_dom_sf"/>
</dbReference>
<dbReference type="PROSITE" id="PS01053">
    <property type="entry name" value="ARGINASE_1"/>
    <property type="match status" value="1"/>
</dbReference>
<comment type="cofactor">
    <cofactor evidence="1">
        <name>Mn(2+)</name>
        <dbReference type="ChEBI" id="CHEBI:29035"/>
    </cofactor>
</comment>
<accession>A0A0V0R8I1</accession>
<dbReference type="FunFam" id="3.40.800.10:FF:000012">
    <property type="entry name" value="Arginase"/>
    <property type="match status" value="1"/>
</dbReference>
<evidence type="ECO:0000256" key="6">
    <source>
        <dbReference type="ARBA" id="ARBA00022723"/>
    </source>
</evidence>
<dbReference type="InterPro" id="IPR006035">
    <property type="entry name" value="Ureohydrolase"/>
</dbReference>
<organism evidence="12 13">
    <name type="scientific">Pseudocohnilembus persalinus</name>
    <name type="common">Ciliate</name>
    <dbReference type="NCBI Taxonomy" id="266149"/>
    <lineage>
        <taxon>Eukaryota</taxon>
        <taxon>Sar</taxon>
        <taxon>Alveolata</taxon>
        <taxon>Ciliophora</taxon>
        <taxon>Intramacronucleata</taxon>
        <taxon>Oligohymenophorea</taxon>
        <taxon>Scuticociliatia</taxon>
        <taxon>Philasterida</taxon>
        <taxon>Pseudocohnilembidae</taxon>
        <taxon>Pseudocohnilembus</taxon>
    </lineage>
</organism>
<dbReference type="GO" id="GO:0005634">
    <property type="term" value="C:nucleus"/>
    <property type="evidence" value="ECO:0007669"/>
    <property type="project" value="TreeGrafter"/>
</dbReference>
<sequence length="527" mass="58534">MQIVAQKLEKLVPKSKLHYVGCAVKEGQTKNGVDLAPQALREAGLFDALKEYNCEVIDHGDISIKNVKKENIKEENKGSVKMVEVLDPLLYEIHKTVKKAAQEKNGFVCTVGGDHSVATGSISGMKSVHENLKVIWIDAHPDAIVPSMSEYPYYHGMPASHLMGWITQDEIKGFEWLKGNQIKNEDIVYIAVRDIDNDEKVNLKEKGIKCFTPEHILKHGGIGPVLDRALKYLDPENKGFPVYVSCDIDGLDPSIAPGTGTKAHGGLSYQEAHYIFRSLANRGNFVGLDMVEINPLLDPKEKKVKVFGDNPNLDATETVIWIDAHADAVVPSMTDPEKRNNYHGMPASHLMGWLGQDEIKGFHWLEGNQIKEEDIVYISVRDIDNDEKLSLKQKGIKCFTPDHILEHGGIAQVLQRAVNYLDPKKEGCPIYISFDIDGCDPEIAPGTGTKAHGGLNYNESHYILRKLAESGNFVGMDMVEINPLLDTKQKIKMFGDNENLDATETVFLGCDLVLSCVGRSNLFLQDC</sequence>
<keyword evidence="6" id="KW-0479">Metal-binding</keyword>
<dbReference type="EMBL" id="LDAU01000019">
    <property type="protein sequence ID" value="KRX10804.1"/>
    <property type="molecule type" value="Genomic_DNA"/>
</dbReference>